<dbReference type="InterPro" id="IPR045851">
    <property type="entry name" value="AMP-bd_C_sf"/>
</dbReference>
<dbReference type="EMBL" id="MCFA01000194">
    <property type="protein sequence ID" value="ORX99680.1"/>
    <property type="molecule type" value="Genomic_DNA"/>
</dbReference>
<dbReference type="SUPFAM" id="SSF56801">
    <property type="entry name" value="Acetyl-CoA synthetase-like"/>
    <property type="match status" value="4"/>
</dbReference>
<evidence type="ECO:0000256" key="4">
    <source>
        <dbReference type="ARBA" id="ARBA00022598"/>
    </source>
</evidence>
<dbReference type="InterPro" id="IPR006162">
    <property type="entry name" value="Ppantetheine_attach_site"/>
</dbReference>
<dbReference type="FunFam" id="3.30.300.30:FF:000015">
    <property type="entry name" value="Nonribosomal peptide synthase SidD"/>
    <property type="match status" value="2"/>
</dbReference>
<dbReference type="InterPro" id="IPR023213">
    <property type="entry name" value="CAT-like_dom_sf"/>
</dbReference>
<evidence type="ECO:0000256" key="6">
    <source>
        <dbReference type="SAM" id="MobiDB-lite"/>
    </source>
</evidence>
<dbReference type="Pfam" id="PF00668">
    <property type="entry name" value="Condensation"/>
    <property type="match status" value="6"/>
</dbReference>
<dbReference type="CDD" id="cd19542">
    <property type="entry name" value="CT_NRPS-like"/>
    <property type="match status" value="2"/>
</dbReference>
<gene>
    <name evidence="8" type="ORF">BCR34DRAFT_495194</name>
</gene>
<dbReference type="SMART" id="SM00823">
    <property type="entry name" value="PKS_PP"/>
    <property type="match status" value="4"/>
</dbReference>
<feature type="domain" description="Carrier" evidence="7">
    <location>
        <begin position="3734"/>
        <end position="3808"/>
    </location>
</feature>
<comment type="pathway">
    <text evidence="1">Siderophore biosynthesis.</text>
</comment>
<dbReference type="GO" id="GO:0010106">
    <property type="term" value="P:cellular response to iron ion starvation"/>
    <property type="evidence" value="ECO:0007669"/>
    <property type="project" value="UniProtKB-ARBA"/>
</dbReference>
<dbReference type="SUPFAM" id="SSF47336">
    <property type="entry name" value="ACP-like"/>
    <property type="match status" value="5"/>
</dbReference>
<dbReference type="CDD" id="cd05918">
    <property type="entry name" value="A_NRPS_SidN3_like"/>
    <property type="match status" value="3"/>
</dbReference>
<accession>A0A1Y1YNR7</accession>
<dbReference type="GO" id="GO:0031169">
    <property type="term" value="P:ferrichrome biosynthetic process"/>
    <property type="evidence" value="ECO:0007669"/>
    <property type="project" value="UniProtKB-ARBA"/>
</dbReference>
<keyword evidence="3" id="KW-0597">Phosphoprotein</keyword>
<dbReference type="Gene3D" id="3.30.559.10">
    <property type="entry name" value="Chloramphenicol acetyltransferase-like domain"/>
    <property type="match status" value="6"/>
</dbReference>
<feature type="compositionally biased region" description="Low complexity" evidence="6">
    <location>
        <begin position="4823"/>
        <end position="4834"/>
    </location>
</feature>
<dbReference type="Gene3D" id="3.40.50.12780">
    <property type="entry name" value="N-terminal domain of ligase-like"/>
    <property type="match status" value="4"/>
</dbReference>
<dbReference type="SUPFAM" id="SSF52777">
    <property type="entry name" value="CoA-dependent acyltransferases"/>
    <property type="match status" value="12"/>
</dbReference>
<dbReference type="NCBIfam" id="TIGR01733">
    <property type="entry name" value="AA-adenyl-dom"/>
    <property type="match status" value="3"/>
</dbReference>
<evidence type="ECO:0000313" key="9">
    <source>
        <dbReference type="Proteomes" id="UP000193144"/>
    </source>
</evidence>
<dbReference type="Gene3D" id="3.30.300.30">
    <property type="match status" value="4"/>
</dbReference>
<dbReference type="GO" id="GO:0016874">
    <property type="term" value="F:ligase activity"/>
    <property type="evidence" value="ECO:0007669"/>
    <property type="project" value="UniProtKB-KW"/>
</dbReference>
<dbReference type="GO" id="GO:0043041">
    <property type="term" value="P:amino acid activation for nonribosomal peptide biosynthetic process"/>
    <property type="evidence" value="ECO:0007669"/>
    <property type="project" value="TreeGrafter"/>
</dbReference>
<evidence type="ECO:0000259" key="7">
    <source>
        <dbReference type="PROSITE" id="PS50075"/>
    </source>
</evidence>
<dbReference type="PANTHER" id="PTHR45527">
    <property type="entry name" value="NONRIBOSOMAL PEPTIDE SYNTHETASE"/>
    <property type="match status" value="1"/>
</dbReference>
<dbReference type="InterPro" id="IPR036736">
    <property type="entry name" value="ACP-like_sf"/>
</dbReference>
<dbReference type="InterPro" id="IPR010071">
    <property type="entry name" value="AA_adenyl_dom"/>
</dbReference>
<keyword evidence="2" id="KW-0596">Phosphopantetheine</keyword>
<dbReference type="GO" id="GO:0031177">
    <property type="term" value="F:phosphopantetheine binding"/>
    <property type="evidence" value="ECO:0007669"/>
    <property type="project" value="InterPro"/>
</dbReference>
<dbReference type="InterPro" id="IPR000873">
    <property type="entry name" value="AMP-dep_synth/lig_dom"/>
</dbReference>
<dbReference type="PROSITE" id="PS50075">
    <property type="entry name" value="CARRIER"/>
    <property type="match status" value="5"/>
</dbReference>
<name>A0A1Y1YNR7_9PLEO</name>
<dbReference type="InterPro" id="IPR020845">
    <property type="entry name" value="AMP-binding_CS"/>
</dbReference>
<evidence type="ECO:0000256" key="5">
    <source>
        <dbReference type="ARBA" id="ARBA00029454"/>
    </source>
</evidence>
<proteinExistence type="inferred from homology"/>
<organism evidence="8 9">
    <name type="scientific">Clohesyomyces aquaticus</name>
    <dbReference type="NCBI Taxonomy" id="1231657"/>
    <lineage>
        <taxon>Eukaryota</taxon>
        <taxon>Fungi</taxon>
        <taxon>Dikarya</taxon>
        <taxon>Ascomycota</taxon>
        <taxon>Pezizomycotina</taxon>
        <taxon>Dothideomycetes</taxon>
        <taxon>Pleosporomycetidae</taxon>
        <taxon>Pleosporales</taxon>
        <taxon>Lindgomycetaceae</taxon>
        <taxon>Clohesyomyces</taxon>
    </lineage>
</organism>
<dbReference type="STRING" id="1231657.A0A1Y1YNR7"/>
<reference evidence="8 9" key="1">
    <citation type="submission" date="2016-07" db="EMBL/GenBank/DDBJ databases">
        <title>Pervasive Adenine N6-methylation of Active Genes in Fungi.</title>
        <authorList>
            <consortium name="DOE Joint Genome Institute"/>
            <person name="Mondo S.J."/>
            <person name="Dannebaum R.O."/>
            <person name="Kuo R.C."/>
            <person name="Labutti K."/>
            <person name="Haridas S."/>
            <person name="Kuo A."/>
            <person name="Salamov A."/>
            <person name="Ahrendt S.R."/>
            <person name="Lipzen A."/>
            <person name="Sullivan W."/>
            <person name="Andreopoulos W.B."/>
            <person name="Clum A."/>
            <person name="Lindquist E."/>
            <person name="Daum C."/>
            <person name="Ramamoorthy G.K."/>
            <person name="Gryganskyi A."/>
            <person name="Culley D."/>
            <person name="Magnuson J.K."/>
            <person name="James T.Y."/>
            <person name="O'Malley M.A."/>
            <person name="Stajich J.E."/>
            <person name="Spatafora J.W."/>
            <person name="Visel A."/>
            <person name="Grigoriev I.V."/>
        </authorList>
    </citation>
    <scope>NUCLEOTIDE SEQUENCE [LARGE SCALE GENOMIC DNA]</scope>
    <source>
        <strain evidence="8 9">CBS 115471</strain>
    </source>
</reference>
<dbReference type="PROSITE" id="PS00012">
    <property type="entry name" value="PHOSPHOPANTETHEINE"/>
    <property type="match status" value="4"/>
</dbReference>
<dbReference type="InterPro" id="IPR001242">
    <property type="entry name" value="Condensation_dom"/>
</dbReference>
<feature type="domain" description="Carrier" evidence="7">
    <location>
        <begin position="4849"/>
        <end position="4922"/>
    </location>
</feature>
<dbReference type="Gene3D" id="1.10.1200.10">
    <property type="entry name" value="ACP-like"/>
    <property type="match status" value="5"/>
</dbReference>
<feature type="domain" description="Carrier" evidence="7">
    <location>
        <begin position="1600"/>
        <end position="1677"/>
    </location>
</feature>
<dbReference type="GO" id="GO:0005737">
    <property type="term" value="C:cytoplasm"/>
    <property type="evidence" value="ECO:0007669"/>
    <property type="project" value="TreeGrafter"/>
</dbReference>
<dbReference type="InterPro" id="IPR009081">
    <property type="entry name" value="PP-bd_ACP"/>
</dbReference>
<comment type="caution">
    <text evidence="8">The sequence shown here is derived from an EMBL/GenBank/DDBJ whole genome shotgun (WGS) entry which is preliminary data.</text>
</comment>
<keyword evidence="4" id="KW-0436">Ligase</keyword>
<dbReference type="FunFam" id="3.40.50.12780:FF:000024">
    <property type="entry name" value="Nonribosomal siderophore peptide synthase SidC"/>
    <property type="match status" value="2"/>
</dbReference>
<evidence type="ECO:0000256" key="1">
    <source>
        <dbReference type="ARBA" id="ARBA00004924"/>
    </source>
</evidence>
<feature type="region of interest" description="Disordered" evidence="6">
    <location>
        <begin position="4822"/>
        <end position="4846"/>
    </location>
</feature>
<dbReference type="PANTHER" id="PTHR45527:SF1">
    <property type="entry name" value="FATTY ACID SYNTHASE"/>
    <property type="match status" value="1"/>
</dbReference>
<feature type="domain" description="Carrier" evidence="7">
    <location>
        <begin position="4292"/>
        <end position="4365"/>
    </location>
</feature>
<dbReference type="Gene3D" id="3.30.559.30">
    <property type="entry name" value="Nonribosomal peptide synthetase, condensation domain"/>
    <property type="match status" value="6"/>
</dbReference>
<dbReference type="Pfam" id="PF00550">
    <property type="entry name" value="PP-binding"/>
    <property type="match status" value="6"/>
</dbReference>
<dbReference type="NCBIfam" id="NF003417">
    <property type="entry name" value="PRK04813.1"/>
    <property type="match status" value="4"/>
</dbReference>
<feature type="domain" description="Carrier" evidence="7">
    <location>
        <begin position="2652"/>
        <end position="2728"/>
    </location>
</feature>
<dbReference type="InterPro" id="IPR020806">
    <property type="entry name" value="PKS_PP-bd"/>
</dbReference>
<dbReference type="FunFam" id="3.40.50.980:FF:000001">
    <property type="entry name" value="Non-ribosomal peptide synthetase"/>
    <property type="match status" value="2"/>
</dbReference>
<dbReference type="FunFam" id="3.30.300.30:FF:000033">
    <property type="entry name" value="Nonribosomal siderophore peptide synthase SidC"/>
    <property type="match status" value="1"/>
</dbReference>
<dbReference type="OrthoDB" id="416786at2759"/>
<dbReference type="InterPro" id="IPR042099">
    <property type="entry name" value="ANL_N_sf"/>
</dbReference>
<keyword evidence="9" id="KW-1185">Reference proteome</keyword>
<evidence type="ECO:0000256" key="2">
    <source>
        <dbReference type="ARBA" id="ARBA00022450"/>
    </source>
</evidence>
<dbReference type="Proteomes" id="UP000193144">
    <property type="component" value="Unassembled WGS sequence"/>
</dbReference>
<evidence type="ECO:0000256" key="3">
    <source>
        <dbReference type="ARBA" id="ARBA00022553"/>
    </source>
</evidence>
<sequence>MLPEPPAASELSILNPNPATIKGPELLHQLVRKLPNNAELAIDFLEDGSKRRKFSYESLHHQSDELAARIRHKLAVLKDASSIVPVFLAQSPELYITLLAILKAGKAFCPLALDTPEERLRFILDDVSASLVITTSVLREKLTLGERVQVLMVDTVPESTRHTEVLRAQYRPTNTNDLAYVLYTSGSTGLPKAVSVSHRAVTQSLIAHDRHIPSFSRFLQFAAPTFDVSIFEIFFPWFRGRTLVGCSRTRMLDDLPGFINSMEVDAAELTPTVVSNFLHGRESVPGLSLLLTIGEMLTRNVIQEFGGTGSRKSILWGMYGPTEAAIHCTLQPSFQSEDSVGNIGFPLDTVSAFIVEPISKGTPATRITVLPVGEVGELVVGGPQVAEEYLNRPELTSASFIQHPDYGYLYRTGDKARVLPHGALECLGRIVSGQVKFRGQRIELGEIEQIIMKEEGCHTASTMVIEDTLVAFVGSKKVTENDVRNACKRWLPGYMIPSDIVVVPQMPQLASGKMDKMGLQSQYLRGRHTRDSSFRKSASGSGEAVQEALESVLNRKITASMDLVSAGMDSLRSIRAASILRERGYDVGAMDVLSANNLQELLVTCGNERTSQSGGESAHFDSFKDVAMRDSGLRSRQADIADIIPCTPLQEAMLAETINRPNAYCNWIEVELPTSHGFLQIRSLLDVLTKRHDILRSGFRIAASPGLSSFAQIVWKTIATTQVVETTQFSRGYSLGSAESLLRPLTIQVDASTNRTRLLFQIHHALYDGWSFDILLRDLTNIIQQVPLSQCPPFRHVVAYYTQEADGTRQADSRIYWEEVLKGYQPAPLPNFNGKYIPDKVLRSLLRPSAIDLRFLQKRANDFMINPQVFFQAALAYVLGSYLGSTDVVFGTVTSGRTLPIAGIEDIMGPCIASLPLRLDLSQFSTVQSMLNKVQRMNREMLKHSALPLRDIVKACALPPSSRLFDVLFVWQETLFRSDRNLLAGKIVGSADDLEFGLTLEFEPDIDSVSSKVTYDPSRFPKAQIQYLLQQIDEIVIHFLESPDSSFHDISRCFHPENLAVANASPRQTNFSYGPANAVERGAVKHPEKLALVIGALVDGSMVERDKITYAALNSRANQLAFALIERGVRPDSLVCVLLEKSVNLYVSILAILKAGAGYLPILPDSPPERTTRILSDAKVRLCVSERSFSRDFRQDGQYSVLELDNFDTSRYPDRNFNVKYDGSHLAYAVFTSGSTGLPKGVLVTQDNLMSNLEVLHDIYPSAASSRLLQACSQAFDVSVFEIFFAWYAGMCLCSVTKDDLYHDFQKAIASLDITHLSLTPTVASLVDPGSVPTVQFLVTAGEALTEHVRRQWAGKGLYQGYGPSETTNICTVRPSVTAEDSINNIGAPLRNTSAFVLDPASNTIVPRGGIGELCFGGAQVFRAYLNMPELNAKKIINHPSFGRIYRSGDMGILLPDDSILFNGRSDDQVKIRGQRVELGEINAAVLDGAVVEDCVTLLFQGGDSSQKLVTFWVPKESSSRDLELLPLRRYSSAIQEIFESLALRLPNYMLPSHLVPISRIPTTSQSKVDKHHLHSLFQRMSAQDMDFVAFTPTASNEDSDLSEKEKSIAVALAQSIGIPTSDVKRKSSFFSLGLDSISAIKFSRCLGDVGFEAVPISLILKNASVARLAAVIDNFTRLDASPSGHPRHSEQLLQLDTISQVHLDFGKRGQTVQKVLPCTPLQEALLSSTSLTMDSSYCNTMVFDISGEMSRLAKSWSLMFQRHEILRTTFTPTEDPQHAFVQVILEYEDPTWDKLEPSDHLEAYAQRILSQRLELFEPPVKLAMVESGTTLQMLFCCHHALYDGQAISSLIHEVEQTYHGVSLPPAVPYDCYLRHMVSQDLTAADNFWETSLNGFEPTMFPDLTGRVSNGSGKSATAIGRIQMPLTEVLKACQDSSVSLLSVVQAAWLKLLYFYTGETDLCFGTVVSGRSLPEEGLERLVAPCFNTLPVRPRCNFQGTNMDLVRQLHEFNINCAPFHLTPLRRIQTKASKGTGPLFDTLVILQQPNKLPDGSVWKLVRDTGTMDVPIVCEVSQIPLDDSISLSLHYHIDLLSENDAHIVAETFSYALRSYVSYPQAGAGDTIGFPSQILANANHDFVAFELADQVLLHSAFERNAALHPDQTALEFCGPNTKSTIWSFGELNAKANQIAHALIEHGVEPDDIVPVYVAKSLQFYASIIGVLKAGAAFAPIHPDLPDARKGYMLSELCPKVLVHVEGSSLEWCTIVKGLNVDTLGEFSEENPVIRTLRSTNLAYCLYTSGSTGVPKAVCVEHRSPIQTIESSRQRIPWNKDSRLLQYAAITFDMCYYDCFLAWSFGFTLCVAQQDVMFNDIMSVINMLEVNLLDLTPSVAASIIREQVPSVQWLYCIGEALLPEIIQRWDGACVNSYGPTEAAFCTTIFPTREDIKSTVIGKPFPTTSFAVFPKHGERVVPVLGAGELYIGGAQIARGYYNNHALTEDKFVYRNGQRFYKSGDVVRMLGNGDFEFISRADDQVKIRGLRVELGEISQVIQLCDERISTVTTQILKKDSEAKEQLVAFMATTARRNPGQEAELKKKAKQATVDRLPSYMVPQFLIFIDKIPMSMAGKVDKHALTAIFRETGDDKSSPEGVASHSCTATERQVRAIFAKLSETAAKDIDPTTSIYQLGLDSISAVQIASSLRREGHKVNAADILKYVSCAELSKYLDRSQKENPPSALQFNFQAFETKFRSGVLQACRVKSADVEAVRPCTPLQSGMVSKFIMEEGGMYFNSVRLRLEDSIDVPKLRKAWTLAMRQHQMLRTGFVELKDRNHSIAMLHWTPLAVNLPWEQQTNVDHVLEADEWNHQTATRALNELHKPPWQIRCIKMSGRLYLDLAMLHALFDAQSLQTIFNDVLDAYKGRPTTSPPPLEPVLGAIINLSENGDAERIEFWKKFGTGLTPSRFPSMAPLRYDPAPPAVVTLSSSKSLLHLEAGCRKSNITLQAAGIASWASLLSAYTGETSVTFGVVLSGRTFEAAESAVFPCITTVPFMCKVGDDKQGLLAEIMALNSELPNHQFTPLNEIQRSMGFPNTPLFDTLFAFQKIPNKEQSKALWEVVDERAAVDYPISIELEPIGGHLEFRLNFLPHMVPKEQAVLMLDQLDHLISDFVLHETPSESEDQYTQDIYSITPAMESTIPSDARLLHEFVESSAVKYPNRIALEFATAISHNKFDSETWTYAQLEKQGNQIARLLVSRGVRPGDLISICFEKCPEASFAILGILKAGAAFVALDPGAPSARKAFITKDSGATTILSMKAQSRDLGFQVDVPIINLDEADLTSVPATKPILDRDITPQDCSYCLYTSGTTGTPKGCEITHENAVQAMLSFQRLFAGHWTHESRWLQFASFHFDVSVLEQYWSWSVGIQVVSAPRDVIFESLATSIRVLEITHIDLTPSLARILHPDDVPSLCKGVFITGGESLKQEILDVWGPKGVIYNGYGPTEATIGVTMYPRVPANGKPSNIGPQFDNVGSYVLKPNSDVPVLRGAVGELCVSGRLVGKGYLNRPELTLERFPHLSLFDERVYRTGDLVRIMHDGAFEFLGRADDQVKLRGQRLEIGEINSVIKQSDVGISDVATLVLKHPKQQKEQLVAFIVTGSKKKGEPKIVLAGGRVMEKAKEACQDKLPGYMVPTHFVALSSMPLSTNNKAETRKLKEMYDGLSAPDLQHLSGTSTNNSRKWSQAEAKIRDVLKDMLQIDGNNVLKTTSIFELGLDSISVIGFVRALKEAGFSKAKASNVMKNSTVTRLAKVLTDSDAPDSDRGSIIAAQQSITAAQHRHRRAVAELMFVDPRNIKALAPCTPLQQGMIARSLDSNQGLYFNTFKFRLSNSVDESRLESAWKEVFTATQTLRTVFATTEDGFVQAELGKMQFPWKSCDAPNDDSLNGLMQDLRTKWWQQSHSPILKRPFELIFFTSPKQRVLIVHVFHALYDGNSIEMLFKSVWNVYSGNRVGDIGLSFQSVLAYGPLRFVEGARDFWRKQLAGDTLQSNSKPTERHTAKPATTVRKIRDLGNYERIRRRLNVTQQAIAQACWATALHKHTQGTVTLGVIVSGRSIDFEGADRVIGPMFNTIPYRHQSKPNQTWSSLIKKTHEFNISVLPYQHTPLRDIMKWCKRSPDNPFFDTLFVYQVVEGDQEWLKNDAWELEDSGAEADFPMAIEIEQKDSDTLIATLVVQGDEPNQVISNRLLDDFEKLLKDVLMDPDAEIGILKSDEPERDVSLEALNESLNPASTDGASDFKWAKPAIILREEIARLASVEEEDITEMTSIFEVGLDSIDAIKLSSKLKQRGIDITVSKIMQSLTIFRMSQNILRKKTGHTPQPSDMVFRSHISRLESYLRRLSLPIDDVEQVLPLTPLQEGMVAEMIASDYKRYYNHDVLKLAPNTDLGKLKNAWSKAVQGSPILRTAFIEVDDPNIDFSFAQVIHRTHDDFWQDMALEDNIQFPELFEAVRQKVAKAPRPGPLFHIHATLSGSHRYLILSISHALYDGWSLGLLHSDVQQAYIGQFNSRPRYDSALQRILTATGSDAAVFWRDHLADAPPSSFPLRRGITSRDPQTVYRKEQTSAVKLGTATTFAKKNSISLQSLGQTVFSIVLASYVQGLDVTFGSVLSGREDNMSDILFPTMNTVPIRIILHGTRREMLHYVQDNFSGIKQWQHFPLRRAQGMTGAQGPLFDSLFIYQKRLTDGNENAPKLYESVEDQSDVEYPVCVEMEAVGDELRWRCAVKEEVLDQAGMEGLLKRLDIVLGVVIEKPDAPAIDFTSAGTSICGLPAFQTKDQGDTGTTDEVSKEEDGPQNLADSRTVKTIRQVMSFVSKTPEDEITEGMTIFHIGLDSISAIKVSSLLRQRAIVISVGEMLKAGTIERMAQIVDNRATSSEEEYHDDGALIEQVLEKLDASATLRQAGIDMQDVEHILPVSAGQVYMLSTWVRSQGTAFYPEFSYEIKGNISFPALQNAWNALVSANGILRASFVATTNDRIPYIRVVLWNPKATVHDISRVGEESLSKEIQAQASKQPYVHVFVSKSTKGWNVKLKIHHALYDGVSLPLLMQQFQEHCNGVSATVAPPTDIFSRLLASGSTSSALEKRKSFWSKYLAGISPQQCLPSQPTAPPSSKTEIFRPHLLATDTLLSSCKKHGVSAQSVFLACYAKLYASTLLSTPSSSSSDVDVVIGIYLANRSHPRIPNLTHSAIPTVNLVPLRVSYPLDEERGIWEIAAQIQYDVQQISETENAGVGLWEVKEWTGIVVDTFVNFLTLPDKDDGGRRGGEGDGVEIEMVGEWDERVGRVVDLMGTSEGVGVWKELMHGRVNEAYLHAVDIEATIRDGALSVGVFGAEELLGLEQGEKLVESLKAVLEGLA</sequence>
<protein>
    <submittedName>
        <fullName evidence="8">Nonribosomal peptide synthetase-like protein 2</fullName>
    </submittedName>
</protein>
<dbReference type="Pfam" id="PF00501">
    <property type="entry name" value="AMP-binding"/>
    <property type="match status" value="4"/>
</dbReference>
<comment type="similarity">
    <text evidence="5">Belongs to the NRP synthetase family.</text>
</comment>
<dbReference type="PROSITE" id="PS00455">
    <property type="entry name" value="AMP_BINDING"/>
    <property type="match status" value="1"/>
</dbReference>
<evidence type="ECO:0000313" key="8">
    <source>
        <dbReference type="EMBL" id="ORX99680.1"/>
    </source>
</evidence>